<dbReference type="InterPro" id="IPR035684">
    <property type="entry name" value="ArgRS_core"/>
</dbReference>
<dbReference type="PANTHER" id="PTHR11956">
    <property type="entry name" value="ARGINYL-TRNA SYNTHETASE"/>
    <property type="match status" value="1"/>
</dbReference>
<dbReference type="InterPro" id="IPR001278">
    <property type="entry name" value="Arg-tRNA-ligase"/>
</dbReference>
<keyword evidence="2 9" id="KW-0963">Cytoplasm</keyword>
<dbReference type="SUPFAM" id="SSF55190">
    <property type="entry name" value="Arginyl-tRNA synthetase (ArgRS), N-terminal 'additional' domain"/>
    <property type="match status" value="1"/>
</dbReference>
<gene>
    <name evidence="9 13" type="primary">argS</name>
    <name evidence="13" type="ORF">ACFPM7_08445</name>
</gene>
<evidence type="ECO:0000256" key="7">
    <source>
        <dbReference type="ARBA" id="ARBA00023146"/>
    </source>
</evidence>
<comment type="subunit">
    <text evidence="9">Monomer.</text>
</comment>
<dbReference type="NCBIfam" id="TIGR00456">
    <property type="entry name" value="argS"/>
    <property type="match status" value="1"/>
</dbReference>
<evidence type="ECO:0000256" key="6">
    <source>
        <dbReference type="ARBA" id="ARBA00022917"/>
    </source>
</evidence>
<evidence type="ECO:0000256" key="4">
    <source>
        <dbReference type="ARBA" id="ARBA00022741"/>
    </source>
</evidence>
<keyword evidence="7 9" id="KW-0030">Aminoacyl-tRNA synthetase</keyword>
<evidence type="ECO:0000256" key="5">
    <source>
        <dbReference type="ARBA" id="ARBA00022840"/>
    </source>
</evidence>
<evidence type="ECO:0000256" key="8">
    <source>
        <dbReference type="ARBA" id="ARBA00049339"/>
    </source>
</evidence>
<evidence type="ECO:0000313" key="13">
    <source>
        <dbReference type="EMBL" id="MFC5287078.1"/>
    </source>
</evidence>
<comment type="catalytic activity">
    <reaction evidence="8 9">
        <text>tRNA(Arg) + L-arginine + ATP = L-arginyl-tRNA(Arg) + AMP + diphosphate</text>
        <dbReference type="Rhea" id="RHEA:20301"/>
        <dbReference type="Rhea" id="RHEA-COMP:9658"/>
        <dbReference type="Rhea" id="RHEA-COMP:9673"/>
        <dbReference type="ChEBI" id="CHEBI:30616"/>
        <dbReference type="ChEBI" id="CHEBI:32682"/>
        <dbReference type="ChEBI" id="CHEBI:33019"/>
        <dbReference type="ChEBI" id="CHEBI:78442"/>
        <dbReference type="ChEBI" id="CHEBI:78513"/>
        <dbReference type="ChEBI" id="CHEBI:456215"/>
        <dbReference type="EC" id="6.1.1.19"/>
    </reaction>
</comment>
<dbReference type="InterPro" id="IPR009080">
    <property type="entry name" value="tRNAsynth_Ia_anticodon-bd"/>
</dbReference>
<comment type="subcellular location">
    <subcellularLocation>
        <location evidence="9">Cytoplasm</location>
    </subcellularLocation>
</comment>
<dbReference type="Pfam" id="PF00750">
    <property type="entry name" value="tRNA-synt_1d"/>
    <property type="match status" value="1"/>
</dbReference>
<keyword evidence="5 9" id="KW-0067">ATP-binding</keyword>
<dbReference type="Pfam" id="PF03485">
    <property type="entry name" value="Arg_tRNA_synt_N"/>
    <property type="match status" value="1"/>
</dbReference>
<dbReference type="RefSeq" id="WP_378245660.1">
    <property type="nucleotide sequence ID" value="NZ_JBHSKF010000003.1"/>
</dbReference>
<organism evidence="13 14">
    <name type="scientific">Actinokineospora guangxiensis</name>
    <dbReference type="NCBI Taxonomy" id="1490288"/>
    <lineage>
        <taxon>Bacteria</taxon>
        <taxon>Bacillati</taxon>
        <taxon>Actinomycetota</taxon>
        <taxon>Actinomycetes</taxon>
        <taxon>Pseudonocardiales</taxon>
        <taxon>Pseudonocardiaceae</taxon>
        <taxon>Actinokineospora</taxon>
    </lineage>
</organism>
<keyword evidence="3 9" id="KW-0436">Ligase</keyword>
<dbReference type="Gene3D" id="3.40.50.620">
    <property type="entry name" value="HUPs"/>
    <property type="match status" value="1"/>
</dbReference>
<dbReference type="Gene3D" id="1.10.730.10">
    <property type="entry name" value="Isoleucyl-tRNA Synthetase, Domain 1"/>
    <property type="match status" value="1"/>
</dbReference>
<name>A0ABW0EI41_9PSEU</name>
<evidence type="ECO:0000256" key="10">
    <source>
        <dbReference type="RuleBase" id="RU363038"/>
    </source>
</evidence>
<dbReference type="InterPro" id="IPR014729">
    <property type="entry name" value="Rossmann-like_a/b/a_fold"/>
</dbReference>
<evidence type="ECO:0000259" key="12">
    <source>
        <dbReference type="SMART" id="SM01016"/>
    </source>
</evidence>
<dbReference type="Pfam" id="PF05746">
    <property type="entry name" value="DALR_1"/>
    <property type="match status" value="1"/>
</dbReference>
<evidence type="ECO:0000256" key="3">
    <source>
        <dbReference type="ARBA" id="ARBA00022598"/>
    </source>
</evidence>
<keyword evidence="6 9" id="KW-0648">Protein biosynthesis</keyword>
<sequence>MVGVSELQQLLGRRVADALATTGVDITADEALIRPSGRAGADYQCNAAMSLGKKLGRPPREVAQAIVDALDAPEVAASEVAGPGFINFTLDTAWLAGALDGLDERLGVPATAEPRRFALDYSSPNVAKEMHVGNMRSTIIGESLLRLLRYAGHEVIPHNHLGDWGTPFGMLIEHLTDLGGAGEHSIGDLDGFYQAARKKFDADPDFADRSRLRVVALQSGDEATLALWRDLVAESARHFGKVYGLLGTSLTDEDIYGESFYNPYLAETIAEVEALGITSVSDGAVCVFPPGFANRDGDPLPLILRKRDGGYGYPVTDLATVRYWVRERGVTDLLYVVGLPQSQHFQMVFSAAAMAGYLETGHSAVHIGFGTVLGADGKTIRTRSGGTIKLVALLEEAVQHAAKLVAERSRLDADAQAEVARAVGLGAVKYADLSGDREKDYTFTWERMLSTEGNTSVYLQYANARIHSILRKAGDTAPGPIRLQEPAERALGLKLAQFPSAVAAAVEGYAPHKVCQHLFETATAFTGFYENCPILAESTPAEVRASRLALAALTSAVLTRGLELLGIDAPTRM</sequence>
<comment type="similarity">
    <text evidence="1 9 10">Belongs to the class-I aminoacyl-tRNA synthetase family.</text>
</comment>
<dbReference type="SMART" id="SM01016">
    <property type="entry name" value="Arg_tRNA_synt_N"/>
    <property type="match status" value="1"/>
</dbReference>
<dbReference type="PRINTS" id="PR01038">
    <property type="entry name" value="TRNASYNTHARG"/>
</dbReference>
<dbReference type="Proteomes" id="UP001596157">
    <property type="component" value="Unassembled WGS sequence"/>
</dbReference>
<evidence type="ECO:0000256" key="2">
    <source>
        <dbReference type="ARBA" id="ARBA00022490"/>
    </source>
</evidence>
<dbReference type="InterPro" id="IPR008909">
    <property type="entry name" value="DALR_anticod-bd"/>
</dbReference>
<dbReference type="SUPFAM" id="SSF52374">
    <property type="entry name" value="Nucleotidylyl transferase"/>
    <property type="match status" value="1"/>
</dbReference>
<dbReference type="EC" id="6.1.1.19" evidence="9"/>
<dbReference type="InterPro" id="IPR036695">
    <property type="entry name" value="Arg-tRNA-synth_N_sf"/>
</dbReference>
<evidence type="ECO:0000313" key="14">
    <source>
        <dbReference type="Proteomes" id="UP001596157"/>
    </source>
</evidence>
<dbReference type="SUPFAM" id="SSF47323">
    <property type="entry name" value="Anticodon-binding domain of a subclass of class I aminoacyl-tRNA synthetases"/>
    <property type="match status" value="1"/>
</dbReference>
<keyword evidence="4 9" id="KW-0547">Nucleotide-binding</keyword>
<evidence type="ECO:0000256" key="9">
    <source>
        <dbReference type="HAMAP-Rule" id="MF_00123"/>
    </source>
</evidence>
<dbReference type="GO" id="GO:0004814">
    <property type="term" value="F:arginine-tRNA ligase activity"/>
    <property type="evidence" value="ECO:0007669"/>
    <property type="project" value="UniProtKB-EC"/>
</dbReference>
<dbReference type="InterPro" id="IPR005148">
    <property type="entry name" value="Arg-tRNA-synth_N"/>
</dbReference>
<dbReference type="PROSITE" id="PS00178">
    <property type="entry name" value="AA_TRNA_LIGASE_I"/>
    <property type="match status" value="1"/>
</dbReference>
<accession>A0ABW0EI41</accession>
<proteinExistence type="inferred from homology"/>
<dbReference type="InterPro" id="IPR001412">
    <property type="entry name" value="aa-tRNA-synth_I_CS"/>
</dbReference>
<comment type="caution">
    <text evidence="13">The sequence shown here is derived from an EMBL/GenBank/DDBJ whole genome shotgun (WGS) entry which is preliminary data.</text>
</comment>
<feature type="domain" description="Arginyl tRNA synthetase N-terminal" evidence="12">
    <location>
        <begin position="5"/>
        <end position="90"/>
    </location>
</feature>
<dbReference type="EMBL" id="JBHSKF010000003">
    <property type="protein sequence ID" value="MFC5287078.1"/>
    <property type="molecule type" value="Genomic_DNA"/>
</dbReference>
<keyword evidence="14" id="KW-1185">Reference proteome</keyword>
<dbReference type="SMART" id="SM00836">
    <property type="entry name" value="DALR_1"/>
    <property type="match status" value="1"/>
</dbReference>
<protein>
    <recommendedName>
        <fullName evidence="9">Arginine--tRNA ligase</fullName>
        <ecNumber evidence="9">6.1.1.19</ecNumber>
    </recommendedName>
    <alternativeName>
        <fullName evidence="9">Arginyl-tRNA synthetase</fullName>
        <shortName evidence="9">ArgRS</shortName>
    </alternativeName>
</protein>
<dbReference type="HAMAP" id="MF_00123">
    <property type="entry name" value="Arg_tRNA_synth"/>
    <property type="match status" value="1"/>
</dbReference>
<evidence type="ECO:0000259" key="11">
    <source>
        <dbReference type="SMART" id="SM00836"/>
    </source>
</evidence>
<dbReference type="CDD" id="cd07956">
    <property type="entry name" value="Anticodon_Ia_Arg"/>
    <property type="match status" value="1"/>
</dbReference>
<dbReference type="Gene3D" id="3.30.1360.70">
    <property type="entry name" value="Arginyl tRNA synthetase N-terminal domain"/>
    <property type="match status" value="1"/>
</dbReference>
<feature type="short sequence motif" description="'HIGH' region" evidence="9">
    <location>
        <begin position="124"/>
        <end position="134"/>
    </location>
</feature>
<dbReference type="PANTHER" id="PTHR11956:SF5">
    <property type="entry name" value="ARGININE--TRNA LIGASE, CYTOPLASMIC"/>
    <property type="match status" value="1"/>
</dbReference>
<feature type="domain" description="DALR anticodon binding" evidence="11">
    <location>
        <begin position="459"/>
        <end position="573"/>
    </location>
</feature>
<evidence type="ECO:0000256" key="1">
    <source>
        <dbReference type="ARBA" id="ARBA00005594"/>
    </source>
</evidence>
<reference evidence="14" key="1">
    <citation type="journal article" date="2019" name="Int. J. Syst. Evol. Microbiol.">
        <title>The Global Catalogue of Microorganisms (GCM) 10K type strain sequencing project: providing services to taxonomists for standard genome sequencing and annotation.</title>
        <authorList>
            <consortium name="The Broad Institute Genomics Platform"/>
            <consortium name="The Broad Institute Genome Sequencing Center for Infectious Disease"/>
            <person name="Wu L."/>
            <person name="Ma J."/>
        </authorList>
    </citation>
    <scope>NUCLEOTIDE SEQUENCE [LARGE SCALE GENOMIC DNA]</scope>
    <source>
        <strain evidence="14">CCUG 59778</strain>
    </source>
</reference>